<feature type="region of interest" description="Disordered" evidence="1">
    <location>
        <begin position="661"/>
        <end position="718"/>
    </location>
</feature>
<dbReference type="EMBL" id="JAVHNS010000004">
    <property type="protein sequence ID" value="KAK6358510.1"/>
    <property type="molecule type" value="Genomic_DNA"/>
</dbReference>
<evidence type="ECO:0000313" key="3">
    <source>
        <dbReference type="EMBL" id="KAK6358510.1"/>
    </source>
</evidence>
<reference evidence="3 4" key="1">
    <citation type="submission" date="2019-10" db="EMBL/GenBank/DDBJ databases">
        <authorList>
            <person name="Palmer J.M."/>
        </authorList>
    </citation>
    <scope>NUCLEOTIDE SEQUENCE [LARGE SCALE GENOMIC DNA]</scope>
    <source>
        <strain evidence="3 4">TWF730</strain>
    </source>
</reference>
<name>A0AAV9VFK6_9PEZI</name>
<feature type="region of interest" description="Disordered" evidence="1">
    <location>
        <begin position="1"/>
        <end position="86"/>
    </location>
</feature>
<feature type="region of interest" description="Disordered" evidence="1">
    <location>
        <begin position="501"/>
        <end position="525"/>
    </location>
</feature>
<dbReference type="Pfam" id="PF08241">
    <property type="entry name" value="Methyltransf_11"/>
    <property type="match status" value="1"/>
</dbReference>
<dbReference type="Gene3D" id="3.40.50.150">
    <property type="entry name" value="Vaccinia Virus protein VP39"/>
    <property type="match status" value="1"/>
</dbReference>
<feature type="compositionally biased region" description="Basic residues" evidence="1">
    <location>
        <begin position="246"/>
        <end position="255"/>
    </location>
</feature>
<feature type="region of interest" description="Disordered" evidence="1">
    <location>
        <begin position="246"/>
        <end position="300"/>
    </location>
</feature>
<sequence>MLPLSVITGEAEARRAATSRPPSVGVFDGSITDSPYTDIEDVESVSSRRYSNTPRYQPRSMPSPPLGYDAASAADTQGGKRTSTSTRLHGLGLSMFKHGLKTNIPPAGPRSNPSSPIKSPVKSRRRSASLLNNHNSHISNISSTSGSPGSKHSRHFSSQASFMEYGPNPPISPTLSDTRSTPAHSPVKAKFHTTTAGFHSQQSSISVVSGYSSVSSVVQAYSDGVSPRSGHVSNLDNWTESYLNNRKAKGHKRNASSRNLAVETLSESSQSEAGSPSYTHMEPPNGGVNGGAGGGGGGGRAVYHYDLTPESQQDSFPNSPAVDDASQMQEVGHQEGTVAPILQARLSSMYTLSSYAGRDTGMWSMRSAACTSMTSIDTSRQRYISTEPDQTELEELEEMMSGMGMMSGITIKPPMEISVEIEIQMLMKEMLQGQDVVRKGMGGRVEIPPSPQLPQVVKQVIEEEDGDLEEEEKPRSPTRAPFDMTKTEDWKDIERWAGIGSPRQYPRESSVATYERSEIDDESMHEEDFEHMEMEAAMMRMSMRSSRHPAEYEGLNEMRASVPIPEVPQIPDIEILTPKQHYTVPLREEPEPEPEPEEEVSFISAVSALTEEEEEDLYVDCPLGYEIFFEDLAVVDDEMKFQQQVEDTRIREEELQKAAALLLPDSRPVTKDGSRPGSRPGLPQLSLLEVPPIEQRPGRTSLDSPTSGEESPVNANGKVVDFSRAGRRHNLKENEIRVEDPSYLVAFKKFLKPSVHSDAFVCRQTRFDSFQTRRICNELPHEYRPLPPPPPKAVEPEPEPAKSPRATWQFDDGPRVSSMTPEKRRAKEVNDEITSRLWVFMASKWLHYGRILISPAHEILNQAAAERRRNKANGPVPIRRRVLDLGGAPVADWGWHCAYEYPYSKVYTVTSRPKNINIDNVAIPNLGVVEKRRFTGPSNHRHIKVSSLWKLPFPDNHFDVISARTLHTILKQTPPPRRRSERYHRLSKTPRLDEYALTLKECYRVLKPGGHFEWSLTDSDVLRAGANTQRLSEEFANDLKSRGYDPYPTEKWISRLGTAGFVNTKRAWTILPMAPPAEKPKAKRRLGVTFDDDFKAAQEEMAAELKAWEELGIVKGNTADVAALSGIVGTWRWEEWMVKIDGEKENPSWKKGLVNGITATLEEGRENGSGFRCLVGWTRKPTAAEKAKREKKMAKMMSA</sequence>
<accession>A0AAV9VFK6</accession>
<organism evidence="3 4">
    <name type="scientific">Orbilia blumenaviensis</name>
    <dbReference type="NCBI Taxonomy" id="1796055"/>
    <lineage>
        <taxon>Eukaryota</taxon>
        <taxon>Fungi</taxon>
        <taxon>Dikarya</taxon>
        <taxon>Ascomycota</taxon>
        <taxon>Pezizomycotina</taxon>
        <taxon>Orbiliomycetes</taxon>
        <taxon>Orbiliales</taxon>
        <taxon>Orbiliaceae</taxon>
        <taxon>Orbilia</taxon>
    </lineage>
</organism>
<feature type="compositionally biased region" description="Polar residues" evidence="1">
    <location>
        <begin position="44"/>
        <end position="55"/>
    </location>
</feature>
<protein>
    <recommendedName>
        <fullName evidence="2">Methyltransferase type 11 domain-containing protein</fullName>
    </recommendedName>
</protein>
<dbReference type="InterPro" id="IPR013216">
    <property type="entry name" value="Methyltransf_11"/>
</dbReference>
<feature type="domain" description="Methyltransferase type 11" evidence="2">
    <location>
        <begin position="942"/>
        <end position="1012"/>
    </location>
</feature>
<keyword evidence="4" id="KW-1185">Reference proteome</keyword>
<dbReference type="SUPFAM" id="SSF53335">
    <property type="entry name" value="S-adenosyl-L-methionine-dependent methyltransferases"/>
    <property type="match status" value="1"/>
</dbReference>
<dbReference type="Proteomes" id="UP001373714">
    <property type="component" value="Unassembled WGS sequence"/>
</dbReference>
<feature type="compositionally biased region" description="Low complexity" evidence="1">
    <location>
        <begin position="266"/>
        <end position="277"/>
    </location>
</feature>
<gene>
    <name evidence="3" type="ORF">TWF730_007841</name>
</gene>
<feature type="region of interest" description="Disordered" evidence="1">
    <location>
        <begin position="780"/>
        <end position="824"/>
    </location>
</feature>
<feature type="compositionally biased region" description="Polar residues" evidence="1">
    <location>
        <begin position="173"/>
        <end position="183"/>
    </location>
</feature>
<dbReference type="AlphaFoldDB" id="A0AAV9VFK6"/>
<feature type="compositionally biased region" description="Gly residues" evidence="1">
    <location>
        <begin position="287"/>
        <end position="300"/>
    </location>
</feature>
<proteinExistence type="predicted"/>
<evidence type="ECO:0000259" key="2">
    <source>
        <dbReference type="Pfam" id="PF08241"/>
    </source>
</evidence>
<dbReference type="GO" id="GO:0008757">
    <property type="term" value="F:S-adenosylmethionine-dependent methyltransferase activity"/>
    <property type="evidence" value="ECO:0007669"/>
    <property type="project" value="InterPro"/>
</dbReference>
<feature type="region of interest" description="Disordered" evidence="1">
    <location>
        <begin position="464"/>
        <end position="483"/>
    </location>
</feature>
<feature type="compositionally biased region" description="Low complexity" evidence="1">
    <location>
        <begin position="128"/>
        <end position="150"/>
    </location>
</feature>
<evidence type="ECO:0000313" key="4">
    <source>
        <dbReference type="Proteomes" id="UP001373714"/>
    </source>
</evidence>
<comment type="caution">
    <text evidence="3">The sequence shown here is derived from an EMBL/GenBank/DDBJ whole genome shotgun (WGS) entry which is preliminary data.</text>
</comment>
<dbReference type="InterPro" id="IPR029063">
    <property type="entry name" value="SAM-dependent_MTases_sf"/>
</dbReference>
<evidence type="ECO:0000256" key="1">
    <source>
        <dbReference type="SAM" id="MobiDB-lite"/>
    </source>
</evidence>
<feature type="region of interest" description="Disordered" evidence="1">
    <location>
        <begin position="98"/>
        <end position="186"/>
    </location>
</feature>